<dbReference type="EMBL" id="CP058555">
    <property type="protein sequence ID" value="QMV70494.1"/>
    <property type="molecule type" value="Genomic_DNA"/>
</dbReference>
<evidence type="ECO:0000256" key="3">
    <source>
        <dbReference type="SAM" id="Phobius"/>
    </source>
</evidence>
<dbReference type="NCBIfam" id="TIGR04057">
    <property type="entry name" value="SusC_RagA_signa"/>
    <property type="match status" value="1"/>
</dbReference>
<sequence length="773" mass="86273">MESLLTYIIQVNLLLGIIYLGYIGLLKGLTFYFLNRAYFLVGGLFAFLYPFLDLKSLFVQRGLSIGVVGERISLYITEPEVQQQLTLGRLVEIVFMAGAVVLLLKFVFQLLSLFRIHLNSRSDQWRTYLFRNVLIPIVPFSFLNKIYVNKGQHVDAELKDIFKHEDIHVKGLHSLDILLFEMILVCCWYNPFVWLMRRAIRQNLEFLTDQQVLDKGIDKQTYQYSLLNVSKKGTSVGLSNQFNFKLLKRRIMMMNKKRSSKIELSKYAFLLPVFLLTGAAFTVSKAEGSIEGVVEKANETVLPIQLPTADLKSQEDQSNRSSIALADTLAKANQVEARDFREIKRSAIDFSKNQKYFVDNKLVSKAEFLAIPEGKLAKYWFSNDSDMIKYRTKSSIDIAGGAILANTVEMQQHSDIAQKKLRCVMNGIVQERTFTVDDIDPNAIASVSVLQGKAAIEKYGEDVGKDGILEVKLKEGAHIGKDMTKLKGLTIGVTYRDDQLTNDKSTDVVYVIDGKRADQKMVKELALTPDGIDNITVLKGASATVKYGSDAENGVILITTKKWARENPDKVSDKVRPIGQDDKKGDNVVTVVGYKNDNRADDKISSTIGSKKNEGQNDKVVTVVGYKKSEKSDDAKLDVFSDKSKRISSNAVMGLLGNNSANESIGTDFPSVRVRGYDGKVKPLLVVDGTVKRETSLEKLDSKDIESIEILKNASATALYGNAGKDGVIIVTTRKKASEQKNDEQANGKLKEKVSGTIKMEIEKEKARAESSN</sequence>
<dbReference type="InterPro" id="IPR037066">
    <property type="entry name" value="Plug_dom_sf"/>
</dbReference>
<dbReference type="PANTHER" id="PTHR34978">
    <property type="entry name" value="POSSIBLE SENSOR-TRANSDUCER PROTEIN BLAR"/>
    <property type="match status" value="1"/>
</dbReference>
<dbReference type="AlphaFoldDB" id="A0A7G5E919"/>
<evidence type="ECO:0000256" key="2">
    <source>
        <dbReference type="SAM" id="MobiDB-lite"/>
    </source>
</evidence>
<dbReference type="PROSITE" id="PS52016">
    <property type="entry name" value="TONB_DEPENDENT_REC_3"/>
    <property type="match status" value="1"/>
</dbReference>
<dbReference type="SUPFAM" id="SSF56935">
    <property type="entry name" value="Porins"/>
    <property type="match status" value="2"/>
</dbReference>
<evidence type="ECO:0000259" key="5">
    <source>
        <dbReference type="Pfam" id="PF07715"/>
    </source>
</evidence>
<dbReference type="Pfam" id="PF07715">
    <property type="entry name" value="Plug"/>
    <property type="match status" value="1"/>
</dbReference>
<feature type="transmembrane region" description="Helical" evidence="3">
    <location>
        <begin position="93"/>
        <end position="116"/>
    </location>
</feature>
<keyword evidence="1" id="KW-0998">Cell outer membrane</keyword>
<dbReference type="InterPro" id="IPR012910">
    <property type="entry name" value="Plug_dom"/>
</dbReference>
<keyword evidence="1" id="KW-1134">Transmembrane beta strand</keyword>
<keyword evidence="1 3" id="KW-0812">Transmembrane</keyword>
<dbReference type="InterPro" id="IPR008756">
    <property type="entry name" value="Peptidase_M56"/>
</dbReference>
<feature type="domain" description="Peptidase M56" evidence="4">
    <location>
        <begin position="144"/>
        <end position="254"/>
    </location>
</feature>
<dbReference type="CDD" id="cd07341">
    <property type="entry name" value="M56_BlaR1_MecR1_like"/>
    <property type="match status" value="1"/>
</dbReference>
<gene>
    <name evidence="6" type="ORF">HS960_23800</name>
</gene>
<dbReference type="Pfam" id="PF05569">
    <property type="entry name" value="Peptidase_M56"/>
    <property type="match status" value="1"/>
</dbReference>
<dbReference type="Proteomes" id="UP000515450">
    <property type="component" value="Chromosome"/>
</dbReference>
<feature type="compositionally biased region" description="Basic and acidic residues" evidence="2">
    <location>
        <begin position="736"/>
        <end position="773"/>
    </location>
</feature>
<dbReference type="InterPro" id="IPR023997">
    <property type="entry name" value="TonB-dep_OMP_SusC/RagA_CS"/>
</dbReference>
<comment type="subcellular location">
    <subcellularLocation>
        <location evidence="1">Cell outer membrane</location>
        <topology evidence="1">Multi-pass membrane protein</topology>
    </subcellularLocation>
</comment>
<dbReference type="RefSeq" id="WP_182330753.1">
    <property type="nucleotide sequence ID" value="NZ_CP058555.1"/>
</dbReference>
<organism evidence="6 7">
    <name type="scientific">Sphingobacterium paramultivorum</name>
    <dbReference type="NCBI Taxonomy" id="2886510"/>
    <lineage>
        <taxon>Bacteria</taxon>
        <taxon>Pseudomonadati</taxon>
        <taxon>Bacteroidota</taxon>
        <taxon>Sphingobacteriia</taxon>
        <taxon>Sphingobacteriales</taxon>
        <taxon>Sphingobacteriaceae</taxon>
        <taxon>Sphingobacterium</taxon>
    </lineage>
</organism>
<keyword evidence="3" id="KW-1133">Transmembrane helix</keyword>
<evidence type="ECO:0000256" key="1">
    <source>
        <dbReference type="PROSITE-ProRule" id="PRU01360"/>
    </source>
</evidence>
<feature type="region of interest" description="Disordered" evidence="2">
    <location>
        <begin position="735"/>
        <end position="773"/>
    </location>
</feature>
<feature type="transmembrane region" description="Helical" evidence="3">
    <location>
        <begin position="128"/>
        <end position="148"/>
    </location>
</feature>
<dbReference type="InterPro" id="IPR052173">
    <property type="entry name" value="Beta-lactam_resp_regulator"/>
</dbReference>
<dbReference type="PANTHER" id="PTHR34978:SF3">
    <property type="entry name" value="SLR0241 PROTEIN"/>
    <property type="match status" value="1"/>
</dbReference>
<keyword evidence="1 3" id="KW-0472">Membrane</keyword>
<accession>A0A7G5E919</accession>
<evidence type="ECO:0000313" key="7">
    <source>
        <dbReference type="Proteomes" id="UP000515450"/>
    </source>
</evidence>
<name>A0A7G5E919_9SPHI</name>
<dbReference type="GO" id="GO:0009279">
    <property type="term" value="C:cell outer membrane"/>
    <property type="evidence" value="ECO:0007669"/>
    <property type="project" value="UniProtKB-SubCell"/>
</dbReference>
<feature type="transmembrane region" description="Helical" evidence="3">
    <location>
        <begin position="6"/>
        <end position="26"/>
    </location>
</feature>
<keyword evidence="6" id="KW-0675">Receptor</keyword>
<reference evidence="6 7" key="1">
    <citation type="journal article" date="2020" name="G3 (Bethesda)">
        <title>CeMbio - The Caenorhabditis elegans Microbiome Resource.</title>
        <authorList>
            <person name="Dirksen P."/>
            <person name="Assie A."/>
            <person name="Zimmermann J."/>
            <person name="Zhang F."/>
            <person name="Tietje A.M."/>
            <person name="Marsh S.A."/>
            <person name="Felix M.A."/>
            <person name="Shapira M."/>
            <person name="Kaleta C."/>
            <person name="Schulenburg H."/>
            <person name="Samuel B."/>
        </authorList>
    </citation>
    <scope>NUCLEOTIDE SEQUENCE [LARGE SCALE GENOMIC DNA]</scope>
    <source>
        <strain evidence="6 7">BIGb0170</strain>
    </source>
</reference>
<comment type="similarity">
    <text evidence="1">Belongs to the TonB-dependent receptor family.</text>
</comment>
<feature type="transmembrane region" description="Helical" evidence="3">
    <location>
        <begin position="177"/>
        <end position="196"/>
    </location>
</feature>
<feature type="transmembrane region" description="Helical" evidence="3">
    <location>
        <begin position="33"/>
        <end position="52"/>
    </location>
</feature>
<proteinExistence type="inferred from homology"/>
<dbReference type="Gene3D" id="2.170.130.10">
    <property type="entry name" value="TonB-dependent receptor, plug domain"/>
    <property type="match status" value="2"/>
</dbReference>
<evidence type="ECO:0000313" key="6">
    <source>
        <dbReference type="EMBL" id="QMV70494.1"/>
    </source>
</evidence>
<evidence type="ECO:0000259" key="4">
    <source>
        <dbReference type="Pfam" id="PF05569"/>
    </source>
</evidence>
<dbReference type="InterPro" id="IPR039426">
    <property type="entry name" value="TonB-dep_rcpt-like"/>
</dbReference>
<protein>
    <submittedName>
        <fullName evidence="6">TonB-dependent receptor plug domain-containing protein</fullName>
    </submittedName>
</protein>
<feature type="domain" description="TonB-dependent receptor plug" evidence="5">
    <location>
        <begin position="652"/>
        <end position="727"/>
    </location>
</feature>
<keyword evidence="7" id="KW-1185">Reference proteome</keyword>
<feature type="transmembrane region" description="Helical" evidence="3">
    <location>
        <begin position="264"/>
        <end position="283"/>
    </location>
</feature>
<keyword evidence="1" id="KW-0813">Transport</keyword>